<name>A0A5N5X6G6_9EURO</name>
<keyword evidence="6" id="KW-0256">Endoplasmic reticulum</keyword>
<evidence type="ECO:0000313" key="11">
    <source>
        <dbReference type="EMBL" id="KAB8076331.1"/>
    </source>
</evidence>
<comment type="similarity">
    <text evidence="3">Belongs to the OST3/OST6 family.</text>
</comment>
<keyword evidence="5 10" id="KW-0732">Signal</keyword>
<evidence type="ECO:0000256" key="8">
    <source>
        <dbReference type="ARBA" id="ARBA00023136"/>
    </source>
</evidence>
<feature type="transmembrane region" description="Helical" evidence="9">
    <location>
        <begin position="209"/>
        <end position="228"/>
    </location>
</feature>
<feature type="transmembrane region" description="Helical" evidence="9">
    <location>
        <begin position="177"/>
        <end position="197"/>
    </location>
</feature>
<organism evidence="11 12">
    <name type="scientific">Aspergillus leporis</name>
    <dbReference type="NCBI Taxonomy" id="41062"/>
    <lineage>
        <taxon>Eukaryota</taxon>
        <taxon>Fungi</taxon>
        <taxon>Dikarya</taxon>
        <taxon>Ascomycota</taxon>
        <taxon>Pezizomycotina</taxon>
        <taxon>Eurotiomycetes</taxon>
        <taxon>Eurotiomycetidae</taxon>
        <taxon>Eurotiales</taxon>
        <taxon>Aspergillaceae</taxon>
        <taxon>Aspergillus</taxon>
        <taxon>Aspergillus subgen. Circumdati</taxon>
    </lineage>
</organism>
<dbReference type="AlphaFoldDB" id="A0A5N5X6G6"/>
<dbReference type="Pfam" id="PF04756">
    <property type="entry name" value="OST3_OST6"/>
    <property type="match status" value="1"/>
</dbReference>
<gene>
    <name evidence="11" type="ORF">BDV29DRAFT_170360</name>
</gene>
<protein>
    <submittedName>
        <fullName evidence="11">Oligosaccharyl transferase subunit</fullName>
    </submittedName>
</protein>
<keyword evidence="7 9" id="KW-1133">Transmembrane helix</keyword>
<proteinExistence type="inferred from homology"/>
<feature type="signal peptide" evidence="10">
    <location>
        <begin position="1"/>
        <end position="19"/>
    </location>
</feature>
<evidence type="ECO:0000256" key="7">
    <source>
        <dbReference type="ARBA" id="ARBA00022989"/>
    </source>
</evidence>
<dbReference type="OrthoDB" id="67566at2759"/>
<dbReference type="GO" id="GO:0018279">
    <property type="term" value="P:protein N-linked glycosylation via asparagine"/>
    <property type="evidence" value="ECO:0007669"/>
    <property type="project" value="TreeGrafter"/>
</dbReference>
<dbReference type="Proteomes" id="UP000326565">
    <property type="component" value="Unassembled WGS sequence"/>
</dbReference>
<evidence type="ECO:0000256" key="6">
    <source>
        <dbReference type="ARBA" id="ARBA00022824"/>
    </source>
</evidence>
<dbReference type="InterPro" id="IPR021149">
    <property type="entry name" value="OligosaccharylTrfase_OST3/OST6"/>
</dbReference>
<keyword evidence="12" id="KW-1185">Reference proteome</keyword>
<evidence type="ECO:0000256" key="9">
    <source>
        <dbReference type="SAM" id="Phobius"/>
    </source>
</evidence>
<evidence type="ECO:0000256" key="3">
    <source>
        <dbReference type="ARBA" id="ARBA00009561"/>
    </source>
</evidence>
<keyword evidence="8 9" id="KW-0472">Membrane</keyword>
<evidence type="ECO:0000256" key="1">
    <source>
        <dbReference type="ARBA" id="ARBA00002791"/>
    </source>
</evidence>
<dbReference type="PANTHER" id="PTHR12692:SF0">
    <property type="entry name" value="GH11935P"/>
    <property type="match status" value="1"/>
</dbReference>
<dbReference type="FunFam" id="3.40.30.10:FF:000302">
    <property type="entry name" value="Oligosaccharyl transferase subunit (Gamma), putative"/>
    <property type="match status" value="1"/>
</dbReference>
<feature type="transmembrane region" description="Helical" evidence="9">
    <location>
        <begin position="262"/>
        <end position="280"/>
    </location>
</feature>
<keyword evidence="11" id="KW-0808">Transferase</keyword>
<evidence type="ECO:0000256" key="4">
    <source>
        <dbReference type="ARBA" id="ARBA00022692"/>
    </source>
</evidence>
<dbReference type="GO" id="GO:0008250">
    <property type="term" value="C:oligosaccharyltransferase complex"/>
    <property type="evidence" value="ECO:0007669"/>
    <property type="project" value="TreeGrafter"/>
</dbReference>
<dbReference type="PANTHER" id="PTHR12692">
    <property type="entry name" value="DOLICHYL-DIPHOSPHOOLIGOSACCHARIDE--PROTEIN GLYCOSYLTRANSFERASE-RELATED"/>
    <property type="match status" value="1"/>
</dbReference>
<reference evidence="11 12" key="1">
    <citation type="submission" date="2019-04" db="EMBL/GenBank/DDBJ databases">
        <title>Friends and foes A comparative genomics study of 23 Aspergillus species from section Flavi.</title>
        <authorList>
            <consortium name="DOE Joint Genome Institute"/>
            <person name="Kjaerbolling I."/>
            <person name="Vesth T."/>
            <person name="Frisvad J.C."/>
            <person name="Nybo J.L."/>
            <person name="Theobald S."/>
            <person name="Kildgaard S."/>
            <person name="Isbrandt T."/>
            <person name="Kuo A."/>
            <person name="Sato A."/>
            <person name="Lyhne E.K."/>
            <person name="Kogle M.E."/>
            <person name="Wiebenga A."/>
            <person name="Kun R.S."/>
            <person name="Lubbers R.J."/>
            <person name="Makela M.R."/>
            <person name="Barry K."/>
            <person name="Chovatia M."/>
            <person name="Clum A."/>
            <person name="Daum C."/>
            <person name="Haridas S."/>
            <person name="He G."/>
            <person name="LaButti K."/>
            <person name="Lipzen A."/>
            <person name="Mondo S."/>
            <person name="Riley R."/>
            <person name="Salamov A."/>
            <person name="Simmons B.A."/>
            <person name="Magnuson J.K."/>
            <person name="Henrissat B."/>
            <person name="Mortensen U.H."/>
            <person name="Larsen T.O."/>
            <person name="Devries R.P."/>
            <person name="Grigoriev I.V."/>
            <person name="Machida M."/>
            <person name="Baker S.E."/>
            <person name="Andersen M.R."/>
        </authorList>
    </citation>
    <scope>NUCLEOTIDE SEQUENCE [LARGE SCALE GENOMIC DNA]</scope>
    <source>
        <strain evidence="11 12">CBS 151.66</strain>
    </source>
</reference>
<comment type="function">
    <text evidence="1">Subunit of the oligosaccharyl transferase (OST) complex that catalyzes the initial transfer of a defined glycan (Glc(3)Man(9)GlcNAc(2) in eukaryotes) from the lipid carrier dolichol-pyrophosphate to an asparagine residue within an Asn-X-Ser/Thr consensus motif in nascent polypeptide chains, the first step in protein N-glycosylation. N-glycosylation occurs cotranslationally and the complex associates with the Sec61 complex at the channel-forming translocon complex that mediates protein translocation across the endoplasmic reticulum (ER). All subunits are required for a maximal enzyme activity.</text>
</comment>
<sequence length="326" mass="36382">MRFSTLFISYFCIISSALCANSDPDKFERYQSLSRSTPIDLDDSSYGDLTSKTRDYHVAVLLTAADARYGCVLCREFQPEWELIARSWNKGPKPDDLKLLFTTLDFSNGKATFQKLMLQTAPVLLVFPPTVGPFARVDDAPVRFDFSGPISADQLYLWINRHLPEGPKPPLVRPINYMRLVSAVTILMGIMTLFTVMSPYVLPIIQSRNLWAAFSLIAILLFTSGHMFNHIRKVPYVAGDGKGGISYFAGGFSNQFGMETQIIAAIYAILSFATIALAMKVPRIADSKAQQVAVLIWGTVLFGMYSFLLSVFRAKNGGYPFFLPPF</sequence>
<keyword evidence="4 9" id="KW-0812">Transmembrane</keyword>
<accession>A0A5N5X6G6</accession>
<dbReference type="GO" id="GO:0016740">
    <property type="term" value="F:transferase activity"/>
    <property type="evidence" value="ECO:0007669"/>
    <property type="project" value="UniProtKB-KW"/>
</dbReference>
<evidence type="ECO:0000256" key="5">
    <source>
        <dbReference type="ARBA" id="ARBA00022729"/>
    </source>
</evidence>
<evidence type="ECO:0000313" key="12">
    <source>
        <dbReference type="Proteomes" id="UP000326565"/>
    </source>
</evidence>
<dbReference type="Gene3D" id="3.40.30.10">
    <property type="entry name" value="Glutaredoxin"/>
    <property type="match status" value="1"/>
</dbReference>
<dbReference type="EMBL" id="ML732182">
    <property type="protein sequence ID" value="KAB8076331.1"/>
    <property type="molecule type" value="Genomic_DNA"/>
</dbReference>
<comment type="subcellular location">
    <subcellularLocation>
        <location evidence="2">Endoplasmic reticulum membrane</location>
        <topology evidence="2">Multi-pass membrane protein</topology>
    </subcellularLocation>
</comment>
<dbReference type="SUPFAM" id="SSF52833">
    <property type="entry name" value="Thioredoxin-like"/>
    <property type="match status" value="1"/>
</dbReference>
<feature type="chain" id="PRO_5024974856" evidence="10">
    <location>
        <begin position="20"/>
        <end position="326"/>
    </location>
</feature>
<feature type="transmembrane region" description="Helical" evidence="9">
    <location>
        <begin position="292"/>
        <end position="312"/>
    </location>
</feature>
<dbReference type="InterPro" id="IPR036249">
    <property type="entry name" value="Thioredoxin-like_sf"/>
</dbReference>
<evidence type="ECO:0000256" key="10">
    <source>
        <dbReference type="SAM" id="SignalP"/>
    </source>
</evidence>
<evidence type="ECO:0000256" key="2">
    <source>
        <dbReference type="ARBA" id="ARBA00004477"/>
    </source>
</evidence>